<dbReference type="RefSeq" id="WP_064593442.1">
    <property type="nucleotide sequence ID" value="NZ_LYRP01000001.1"/>
</dbReference>
<evidence type="ECO:0000256" key="1">
    <source>
        <dbReference type="ARBA" id="ARBA00023186"/>
    </source>
</evidence>
<protein>
    <recommendedName>
        <fullName evidence="2">Tat proofreading chaperone DmsD</fullName>
    </recommendedName>
    <alternativeName>
        <fullName evidence="2">DMSO reductase maturation protein</fullName>
    </alternativeName>
    <alternativeName>
        <fullName evidence="2">Twin-arginine leader-binding protein DmsD</fullName>
    </alternativeName>
</protein>
<gene>
    <name evidence="2" type="primary">dmsD</name>
    <name evidence="3" type="ORF">A9B99_00200</name>
</gene>
<dbReference type="InterPro" id="IPR050289">
    <property type="entry name" value="TorD/DmsD_chaperones"/>
</dbReference>
<comment type="caution">
    <text evidence="3">The sequence shown here is derived from an EMBL/GenBank/DDBJ whole genome shotgun (WGS) entry which is preliminary data.</text>
</comment>
<comment type="similarity">
    <text evidence="2">Belongs to the TorD/DmsD family. DmsD subfamily.</text>
</comment>
<evidence type="ECO:0000313" key="4">
    <source>
        <dbReference type="Proteomes" id="UP000078225"/>
    </source>
</evidence>
<dbReference type="EMBL" id="LYRP01000001">
    <property type="protein sequence ID" value="OAT78201.1"/>
    <property type="molecule type" value="Genomic_DNA"/>
</dbReference>
<dbReference type="STRING" id="1691903.A9B99_00200"/>
<dbReference type="PANTHER" id="PTHR34227">
    <property type="entry name" value="CHAPERONE PROTEIN YCDY"/>
    <property type="match status" value="1"/>
</dbReference>
<dbReference type="PANTHER" id="PTHR34227:SF6">
    <property type="entry name" value="TAT PROOFREADING CHAPERONE DMSD"/>
    <property type="match status" value="1"/>
</dbReference>
<reference evidence="4" key="1">
    <citation type="submission" date="2016-05" db="EMBL/GenBank/DDBJ databases">
        <authorList>
            <person name="Behera P."/>
            <person name="Vaishampayan P."/>
            <person name="Singh N."/>
            <person name="Raina V."/>
            <person name="Suar M."/>
            <person name="Pattnaik A."/>
            <person name="Rastogi G."/>
        </authorList>
    </citation>
    <scope>NUCLEOTIDE SEQUENCE [LARGE SCALE GENOMIC DNA]</scope>
    <source>
        <strain evidence="4">MP23</strain>
    </source>
</reference>
<dbReference type="Proteomes" id="UP000078225">
    <property type="component" value="Unassembled WGS sequence"/>
</dbReference>
<evidence type="ECO:0000313" key="3">
    <source>
        <dbReference type="EMBL" id="OAT78201.1"/>
    </source>
</evidence>
<dbReference type="PIRSF" id="PIRSF004690">
    <property type="entry name" value="DmsD"/>
    <property type="match status" value="1"/>
</dbReference>
<dbReference type="SUPFAM" id="SSF89155">
    <property type="entry name" value="TorD-like"/>
    <property type="match status" value="1"/>
</dbReference>
<dbReference type="AlphaFoldDB" id="A0A1B7L7L5"/>
<dbReference type="InterPro" id="IPR020945">
    <property type="entry name" value="DMSO/NO3_reduct_chaperone"/>
</dbReference>
<evidence type="ECO:0000256" key="2">
    <source>
        <dbReference type="HAMAP-Rule" id="MF_00940"/>
    </source>
</evidence>
<comment type="function">
    <text evidence="2">Required for biogenesis/assembly of DMSO reductase, but not for the interaction of the DmsA signal peptide with the Tat system. May be part of a chaperone cascade complex that facilitates a folding-maturation pathway for the substrate protein.</text>
</comment>
<keyword evidence="1 2" id="KW-0143">Chaperone</keyword>
<dbReference type="InterPro" id="IPR028611">
    <property type="entry name" value="DmsD_chaperone"/>
</dbReference>
<organism evidence="3 4">
    <name type="scientific">Mangrovibacter phragmitis</name>
    <dbReference type="NCBI Taxonomy" id="1691903"/>
    <lineage>
        <taxon>Bacteria</taxon>
        <taxon>Pseudomonadati</taxon>
        <taxon>Pseudomonadota</taxon>
        <taxon>Gammaproteobacteria</taxon>
        <taxon>Enterobacterales</taxon>
        <taxon>Enterobacteriaceae</taxon>
        <taxon>Mangrovibacter</taxon>
    </lineage>
</organism>
<dbReference type="Pfam" id="PF02613">
    <property type="entry name" value="Nitrate_red_del"/>
    <property type="match status" value="1"/>
</dbReference>
<dbReference type="InterPro" id="IPR026269">
    <property type="entry name" value="DmsD-type"/>
</dbReference>
<dbReference type="InterPro" id="IPR036411">
    <property type="entry name" value="TorD-like_sf"/>
</dbReference>
<proteinExistence type="inferred from homology"/>
<dbReference type="OrthoDB" id="3174863at2"/>
<accession>A0A1B7L7L5</accession>
<sequence>MSRLENIALTGRALGALFYFSPQAPQTHSLVDAFTSGSWLQDWPWADDRLNSIAQRMRLAAPQRRKLDETWQRLFIGPDALPAPPWGSVWLDKENVLFGDSLLALRSWMQQLGIQHETNQNEPEDHIGTLLMLAAWLAENGQEQATNELLAWHILPWAPRFLNVLGESEPGDFYSALSQLTQVTLHQWQAGSPVPVADKPLWR</sequence>
<dbReference type="Gene3D" id="1.10.3480.10">
    <property type="entry name" value="TorD-like"/>
    <property type="match status" value="1"/>
</dbReference>
<dbReference type="GO" id="GO:0005048">
    <property type="term" value="F:signal sequence binding"/>
    <property type="evidence" value="ECO:0007669"/>
    <property type="project" value="InterPro"/>
</dbReference>
<keyword evidence="4" id="KW-1185">Reference proteome</keyword>
<dbReference type="NCBIfam" id="NF008632">
    <property type="entry name" value="PRK11621.1"/>
    <property type="match status" value="1"/>
</dbReference>
<dbReference type="HAMAP" id="MF_00940">
    <property type="entry name" value="DmsD_chaperone"/>
    <property type="match status" value="1"/>
</dbReference>
<name>A0A1B7L7L5_9ENTR</name>